<dbReference type="SUPFAM" id="SSF48452">
    <property type="entry name" value="TPR-like"/>
    <property type="match status" value="1"/>
</dbReference>
<keyword evidence="6 8" id="KW-0067">ATP-binding</keyword>
<dbReference type="PROSITE" id="PS50005">
    <property type="entry name" value="TPR"/>
    <property type="match status" value="2"/>
</dbReference>
<comment type="caution">
    <text evidence="11">The sequence shown here is derived from an EMBL/GenBank/DDBJ whole genome shotgun (WGS) entry which is preliminary data.</text>
</comment>
<keyword evidence="4 8" id="KW-0547">Nucleotide-binding</keyword>
<evidence type="ECO:0000256" key="6">
    <source>
        <dbReference type="ARBA" id="ARBA00022840"/>
    </source>
</evidence>
<dbReference type="SUPFAM" id="SSF56112">
    <property type="entry name" value="Protein kinase-like (PK-like)"/>
    <property type="match status" value="1"/>
</dbReference>
<dbReference type="PROSITE" id="PS00108">
    <property type="entry name" value="PROTEIN_KINASE_ST"/>
    <property type="match status" value="1"/>
</dbReference>
<dbReference type="SMART" id="SM00220">
    <property type="entry name" value="S_TKc"/>
    <property type="match status" value="1"/>
</dbReference>
<dbReference type="GO" id="GO:0005524">
    <property type="term" value="F:ATP binding"/>
    <property type="evidence" value="ECO:0007669"/>
    <property type="project" value="UniProtKB-UniRule"/>
</dbReference>
<dbReference type="AlphaFoldDB" id="A0A5S3WFS7"/>
<evidence type="ECO:0000256" key="3">
    <source>
        <dbReference type="ARBA" id="ARBA00022679"/>
    </source>
</evidence>
<dbReference type="InterPro" id="IPR008271">
    <property type="entry name" value="Ser/Thr_kinase_AS"/>
</dbReference>
<dbReference type="InterPro" id="IPR000719">
    <property type="entry name" value="Prot_kinase_dom"/>
</dbReference>
<dbReference type="CDD" id="cd14014">
    <property type="entry name" value="STKc_PknB_like"/>
    <property type="match status" value="1"/>
</dbReference>
<keyword evidence="5" id="KW-0418">Kinase</keyword>
<dbReference type="PANTHER" id="PTHR24351">
    <property type="entry name" value="RIBOSOMAL PROTEIN S6 KINASE"/>
    <property type="match status" value="1"/>
</dbReference>
<keyword evidence="9" id="KW-1133">Transmembrane helix</keyword>
<evidence type="ECO:0000256" key="7">
    <source>
        <dbReference type="PROSITE-ProRule" id="PRU00339"/>
    </source>
</evidence>
<dbReference type="PROSITE" id="PS50011">
    <property type="entry name" value="PROTEIN_KINASE_DOM"/>
    <property type="match status" value="1"/>
</dbReference>
<sequence length="873" mass="97959">MDKSQPSTNSEQPKGESFISQQAGLPEHYHVIKVLGEGGMGEVLLAQDIRLNRKVAIKRLKTQAAGTDVSLSVAEAQILARLNHTHIVQLYDIITTSEQVFLVMEYVDGTTLFYHQKTQILSLEQKLTLLTQIANGIAAAHQCGVIHCDLKPANILLDKDQQIKITDFGIARITHAPQAVTHADTTQSHASMTATSPEQLKGEALSPQSDLFAFGVLAYELISTRHPFGKTQLRERILQGKHDDAAEILPALPEPLIHLLNQLLSVDPEKRPTNARQVAKRLEQILIAITQNAIMEQETVPFEPDVPAPVVPQPPQTQPKKRAKFLAIIACSLVFVTVLVAWLFSQPPQEKRYVLVLKPQLTLTKQLSDERTKSTLASVDHALRQLIIDGKHTELIAHRPEAEHSLLQLATTTGATDIISTELTCSEHSCETVVKRLGGEKWTVQQQISWPMALTSEIENFYSTQAQAVKLFPDLTPNSLPLETVRQQDYLSYLQIYQDVSNLGAYNQSNLDKLRQVLTNSPYLFAAYGLYSDISLTVYDQTKREELLTQLRATLRNAPARYKQKAIFNKEMMLLALTSNDEALFETHLALARARHFSVYDIEVILSKRAKQQGDLKAAISHLHEAMALRKNTSIMFNLANTYYQNGQFEQAWHYLDEVLRLDPDDYLANQLLADIHLTEGRVSAAIERYKKVISVDAQPFDINALVLSYMLDGQFSEALSAAKPLTQIENNSLFLLNLADIEKLNGNMEKAAYFYEQVIEKNKASDDFYDLLDVAQAHAQLSNHEQAVTVLNQAIKQSPDNREYAFTAALVYTQVGELTSAMVNVKSALELGYGAVWFNLPWFEALCQRDEFKQIVSSYHKATLCQKRQPKS</sequence>
<keyword evidence="9" id="KW-0812">Transmembrane</keyword>
<organism evidence="11 12">
    <name type="scientific">Pseudoalteromonas rubra</name>
    <dbReference type="NCBI Taxonomy" id="43658"/>
    <lineage>
        <taxon>Bacteria</taxon>
        <taxon>Pseudomonadati</taxon>
        <taxon>Pseudomonadota</taxon>
        <taxon>Gammaproteobacteria</taxon>
        <taxon>Alteromonadales</taxon>
        <taxon>Pseudoalteromonadaceae</taxon>
        <taxon>Pseudoalteromonas</taxon>
    </lineage>
</organism>
<accession>A0A5S3WFS7</accession>
<dbReference type="Pfam" id="PF00069">
    <property type="entry name" value="Pkinase"/>
    <property type="match status" value="1"/>
</dbReference>
<feature type="transmembrane region" description="Helical" evidence="9">
    <location>
        <begin position="325"/>
        <end position="344"/>
    </location>
</feature>
<evidence type="ECO:0000256" key="4">
    <source>
        <dbReference type="ARBA" id="ARBA00022741"/>
    </source>
</evidence>
<dbReference type="Gene3D" id="1.25.40.10">
    <property type="entry name" value="Tetratricopeptide repeat domain"/>
    <property type="match status" value="2"/>
</dbReference>
<evidence type="ECO:0000313" key="12">
    <source>
        <dbReference type="Proteomes" id="UP000310249"/>
    </source>
</evidence>
<feature type="domain" description="Protein kinase" evidence="10">
    <location>
        <begin position="29"/>
        <end position="286"/>
    </location>
</feature>
<evidence type="ECO:0000256" key="2">
    <source>
        <dbReference type="ARBA" id="ARBA00022553"/>
    </source>
</evidence>
<dbReference type="Gene3D" id="1.10.510.10">
    <property type="entry name" value="Transferase(Phosphotransferase) domain 1"/>
    <property type="match status" value="1"/>
</dbReference>
<proteinExistence type="predicted"/>
<name>A0A5S3WFS7_9GAMM</name>
<keyword evidence="9" id="KW-0472">Membrane</keyword>
<dbReference type="InterPro" id="IPR011009">
    <property type="entry name" value="Kinase-like_dom_sf"/>
</dbReference>
<keyword evidence="1" id="KW-0723">Serine/threonine-protein kinase</keyword>
<feature type="repeat" description="TPR" evidence="7">
    <location>
        <begin position="769"/>
        <end position="802"/>
    </location>
</feature>
<keyword evidence="2" id="KW-0597">Phosphoprotein</keyword>
<keyword evidence="3" id="KW-0808">Transferase</keyword>
<dbReference type="PROSITE" id="PS50293">
    <property type="entry name" value="TPR_REGION"/>
    <property type="match status" value="1"/>
</dbReference>
<evidence type="ECO:0000259" key="10">
    <source>
        <dbReference type="PROSITE" id="PS50011"/>
    </source>
</evidence>
<evidence type="ECO:0000256" key="9">
    <source>
        <dbReference type="SAM" id="Phobius"/>
    </source>
</evidence>
<evidence type="ECO:0000313" key="11">
    <source>
        <dbReference type="EMBL" id="TMP24437.1"/>
    </source>
</evidence>
<gene>
    <name evidence="11" type="ORF">CWB99_22095</name>
</gene>
<feature type="binding site" evidence="8">
    <location>
        <position position="58"/>
    </location>
    <ligand>
        <name>ATP</name>
        <dbReference type="ChEBI" id="CHEBI:30616"/>
    </ligand>
</feature>
<dbReference type="InterPro" id="IPR017441">
    <property type="entry name" value="Protein_kinase_ATP_BS"/>
</dbReference>
<dbReference type="InterPro" id="IPR011990">
    <property type="entry name" value="TPR-like_helical_dom_sf"/>
</dbReference>
<reference evidence="11 12" key="1">
    <citation type="submission" date="2018-01" db="EMBL/GenBank/DDBJ databases">
        <authorList>
            <person name="Paulsen S."/>
            <person name="Gram L.K."/>
        </authorList>
    </citation>
    <scope>NUCLEOTIDE SEQUENCE [LARGE SCALE GENOMIC DNA]</scope>
    <source>
        <strain evidence="11 12">S2676</strain>
    </source>
</reference>
<dbReference type="Proteomes" id="UP000310249">
    <property type="component" value="Unassembled WGS sequence"/>
</dbReference>
<dbReference type="RefSeq" id="WP_138551450.1">
    <property type="nucleotide sequence ID" value="NZ_PNCH01000023.1"/>
</dbReference>
<dbReference type="InterPro" id="IPR019734">
    <property type="entry name" value="TPR_rpt"/>
</dbReference>
<dbReference type="FunFam" id="1.10.510.10:FF:000571">
    <property type="entry name" value="Maternal embryonic leucine zipper kinase"/>
    <property type="match status" value="1"/>
</dbReference>
<dbReference type="SMART" id="SM00028">
    <property type="entry name" value="TPR"/>
    <property type="match status" value="4"/>
</dbReference>
<dbReference type="OrthoDB" id="9801841at2"/>
<evidence type="ECO:0000256" key="8">
    <source>
        <dbReference type="PROSITE-ProRule" id="PRU10141"/>
    </source>
</evidence>
<evidence type="ECO:0000256" key="5">
    <source>
        <dbReference type="ARBA" id="ARBA00022777"/>
    </source>
</evidence>
<keyword evidence="7" id="KW-0802">TPR repeat</keyword>
<dbReference type="EMBL" id="PNCI01000071">
    <property type="protein sequence ID" value="TMP24437.1"/>
    <property type="molecule type" value="Genomic_DNA"/>
</dbReference>
<feature type="repeat" description="TPR" evidence="7">
    <location>
        <begin position="633"/>
        <end position="666"/>
    </location>
</feature>
<dbReference type="Pfam" id="PF13432">
    <property type="entry name" value="TPR_16"/>
    <property type="match status" value="2"/>
</dbReference>
<reference evidence="12" key="2">
    <citation type="submission" date="2019-06" db="EMBL/GenBank/DDBJ databases">
        <title>Co-occurence of chitin degradation, pigmentation and bioactivity in marine Pseudoalteromonas.</title>
        <authorList>
            <person name="Sonnenschein E.C."/>
            <person name="Bech P.K."/>
        </authorList>
    </citation>
    <scope>NUCLEOTIDE SEQUENCE [LARGE SCALE GENOMIC DNA]</scope>
    <source>
        <strain evidence="12">S2676</strain>
    </source>
</reference>
<dbReference type="GO" id="GO:0004674">
    <property type="term" value="F:protein serine/threonine kinase activity"/>
    <property type="evidence" value="ECO:0007669"/>
    <property type="project" value="UniProtKB-KW"/>
</dbReference>
<evidence type="ECO:0000256" key="1">
    <source>
        <dbReference type="ARBA" id="ARBA00022527"/>
    </source>
</evidence>
<dbReference type="PROSITE" id="PS00107">
    <property type="entry name" value="PROTEIN_KINASE_ATP"/>
    <property type="match status" value="1"/>
</dbReference>
<protein>
    <recommendedName>
        <fullName evidence="10">Protein kinase domain-containing protein</fullName>
    </recommendedName>
</protein>